<dbReference type="RefSeq" id="XP_016512545.1">
    <property type="nucleotide sequence ID" value="XM_016657059.1"/>
</dbReference>
<dbReference type="OrthoDB" id="2018626at2759"/>
<dbReference type="RefSeq" id="XP_016512544.1">
    <property type="nucleotide sequence ID" value="XM_016657058.1"/>
</dbReference>
<dbReference type="STRING" id="4097.A0A1S4DH06"/>
<dbReference type="Proteomes" id="UP000790787">
    <property type="component" value="Chromosome 3"/>
</dbReference>
<dbReference type="PaxDb" id="4097-A0A1S4DH06"/>
<organism evidence="2">
    <name type="scientific">Nicotiana tabacum</name>
    <name type="common">Common tobacco</name>
    <dbReference type="NCBI Taxonomy" id="4097"/>
    <lineage>
        <taxon>Eukaryota</taxon>
        <taxon>Viridiplantae</taxon>
        <taxon>Streptophyta</taxon>
        <taxon>Embryophyta</taxon>
        <taxon>Tracheophyta</taxon>
        <taxon>Spermatophyta</taxon>
        <taxon>Magnoliopsida</taxon>
        <taxon>eudicotyledons</taxon>
        <taxon>Gunneridae</taxon>
        <taxon>Pentapetalae</taxon>
        <taxon>asterids</taxon>
        <taxon>lamiids</taxon>
        <taxon>Solanales</taxon>
        <taxon>Solanaceae</taxon>
        <taxon>Nicotianoideae</taxon>
        <taxon>Nicotianeae</taxon>
        <taxon>Nicotiana</taxon>
    </lineage>
</organism>
<accession>A0A1S4DH06</accession>
<dbReference type="GeneID" id="107829609"/>
<keyword evidence="1" id="KW-1185">Reference proteome</keyword>
<evidence type="ECO:0000313" key="1">
    <source>
        <dbReference type="Proteomes" id="UP000790787"/>
    </source>
</evidence>
<reference evidence="2 3" key="2">
    <citation type="submission" date="2025-04" db="UniProtKB">
        <authorList>
            <consortium name="RefSeq"/>
        </authorList>
    </citation>
    <scope>IDENTIFICATION</scope>
</reference>
<protein>
    <submittedName>
        <fullName evidence="2 3">Uncharacterized protein</fullName>
    </submittedName>
</protein>
<evidence type="ECO:0000313" key="2">
    <source>
        <dbReference type="RefSeq" id="XP_016512544.1"/>
    </source>
</evidence>
<evidence type="ECO:0000313" key="3">
    <source>
        <dbReference type="RefSeq" id="XP_016512545.1"/>
    </source>
</evidence>
<dbReference type="KEGG" id="nta:107829609"/>
<dbReference type="AlphaFoldDB" id="A0A1S4DH06"/>
<reference key="1">
    <citation type="journal article" date="2014" name="Nat. Commun.">
        <title>The tobacco genome sequence and its comparison with those of tomato and potato.</title>
        <authorList>
            <person name="Sierro N."/>
            <person name="Battey J.N."/>
            <person name="Ouadi S."/>
            <person name="Bakaher N."/>
            <person name="Bovet L."/>
            <person name="Willig A."/>
            <person name="Goepfert S."/>
            <person name="Peitsch M.C."/>
            <person name="Ivanov N.V."/>
        </authorList>
    </citation>
    <scope>NUCLEOTIDE SEQUENCE [LARGE SCALE GENOMIC DNA]</scope>
    <source>
        <strain>cv. TN90</strain>
    </source>
</reference>
<sequence length="145" mass="16504">MRAFYFYAAEAVAKAWDLCLFHTSEVSNEEETEAITSSADTEALEHVAQVKRVKLTIMIEDPRDVERRRLLGLDDENAPTRDDLADALEEVALARLSVVKQESQGRHVLCQEEEQAAGKAVFDRRIHAHHSFIILGHLENKLYLM</sequence>
<proteinExistence type="predicted"/>
<name>A0A1S4DH06_TOBAC</name>
<gene>
    <name evidence="2 3" type="primary">LOC107829609</name>
</gene>